<organism evidence="10 11">
    <name type="scientific">Parasutterella muris</name>
    <dbReference type="NCBI Taxonomy" id="2565572"/>
    <lineage>
        <taxon>Bacteria</taxon>
        <taxon>Pseudomonadati</taxon>
        <taxon>Pseudomonadota</taxon>
        <taxon>Betaproteobacteria</taxon>
        <taxon>Burkholderiales</taxon>
        <taxon>Sutterellaceae</taxon>
        <taxon>Parasutterella</taxon>
    </lineage>
</organism>
<dbReference type="PANTHER" id="PTHR30445:SF3">
    <property type="entry name" value="TRANSPORT PROTEIN YIDE-RELATED"/>
    <property type="match status" value="1"/>
</dbReference>
<feature type="transmembrane region" description="Helical" evidence="8">
    <location>
        <begin position="376"/>
        <end position="396"/>
    </location>
</feature>
<feature type="transmembrane region" description="Helical" evidence="8">
    <location>
        <begin position="99"/>
        <end position="120"/>
    </location>
</feature>
<dbReference type="Proteomes" id="UP000472580">
    <property type="component" value="Unassembled WGS sequence"/>
</dbReference>
<dbReference type="GO" id="GO:0005886">
    <property type="term" value="C:plasma membrane"/>
    <property type="evidence" value="ECO:0007669"/>
    <property type="project" value="UniProtKB-SubCell"/>
</dbReference>
<dbReference type="InterPro" id="IPR006512">
    <property type="entry name" value="YidE_YbjL"/>
</dbReference>
<dbReference type="InterPro" id="IPR036721">
    <property type="entry name" value="RCK_C_sf"/>
</dbReference>
<dbReference type="NCBIfam" id="TIGR01625">
    <property type="entry name" value="YidE_YbjL_dupl"/>
    <property type="match status" value="2"/>
</dbReference>
<feature type="transmembrane region" description="Helical" evidence="8">
    <location>
        <begin position="402"/>
        <end position="421"/>
    </location>
</feature>
<feature type="transmembrane region" description="Helical" evidence="8">
    <location>
        <begin position="70"/>
        <end position="92"/>
    </location>
</feature>
<feature type="transmembrane region" description="Helical" evidence="8">
    <location>
        <begin position="12"/>
        <end position="31"/>
    </location>
</feature>
<evidence type="ECO:0000313" key="11">
    <source>
        <dbReference type="Proteomes" id="UP000472580"/>
    </source>
</evidence>
<dbReference type="NCBIfam" id="NF003007">
    <property type="entry name" value="PRK03818.1"/>
    <property type="match status" value="1"/>
</dbReference>
<comment type="subcellular location">
    <subcellularLocation>
        <location evidence="1">Cell membrane</location>
        <topology evidence="1">Multi-pass membrane protein</topology>
    </subcellularLocation>
</comment>
<evidence type="ECO:0000256" key="8">
    <source>
        <dbReference type="SAM" id="Phobius"/>
    </source>
</evidence>
<evidence type="ECO:0000256" key="7">
    <source>
        <dbReference type="ARBA" id="ARBA00023136"/>
    </source>
</evidence>
<evidence type="ECO:0000259" key="9">
    <source>
        <dbReference type="PROSITE" id="PS51202"/>
    </source>
</evidence>
<dbReference type="GO" id="GO:0008324">
    <property type="term" value="F:monoatomic cation transmembrane transporter activity"/>
    <property type="evidence" value="ECO:0007669"/>
    <property type="project" value="InterPro"/>
</dbReference>
<feature type="transmembrane region" description="Helical" evidence="8">
    <location>
        <begin position="162"/>
        <end position="182"/>
    </location>
</feature>
<keyword evidence="5 8" id="KW-0812">Transmembrane</keyword>
<dbReference type="GO" id="GO:0006813">
    <property type="term" value="P:potassium ion transport"/>
    <property type="evidence" value="ECO:0007669"/>
    <property type="project" value="InterPro"/>
</dbReference>
<evidence type="ECO:0000313" key="10">
    <source>
        <dbReference type="EMBL" id="MVX56248.1"/>
    </source>
</evidence>
<accession>A0A6L6YHV5</accession>
<dbReference type="OrthoDB" id="8611026at2"/>
<feature type="transmembrane region" description="Helical" evidence="8">
    <location>
        <begin position="534"/>
        <end position="555"/>
    </location>
</feature>
<feature type="transmembrane region" description="Helical" evidence="8">
    <location>
        <begin position="501"/>
        <end position="522"/>
    </location>
</feature>
<evidence type="ECO:0000256" key="3">
    <source>
        <dbReference type="ARBA" id="ARBA00022448"/>
    </source>
</evidence>
<comment type="caution">
    <text evidence="10">The sequence shown here is derived from an EMBL/GenBank/DDBJ whole genome shotgun (WGS) entry which is preliminary data.</text>
</comment>
<dbReference type="InterPro" id="IPR006037">
    <property type="entry name" value="RCK_C"/>
</dbReference>
<comment type="similarity">
    <text evidence="2">Belongs to the AAE transporter (TC 2.A.81) family.</text>
</comment>
<dbReference type="AlphaFoldDB" id="A0A6L6YHV5"/>
<evidence type="ECO:0000256" key="1">
    <source>
        <dbReference type="ARBA" id="ARBA00004651"/>
    </source>
</evidence>
<feature type="transmembrane region" description="Helical" evidence="8">
    <location>
        <begin position="469"/>
        <end position="489"/>
    </location>
</feature>
<feature type="transmembrane region" description="Helical" evidence="8">
    <location>
        <begin position="36"/>
        <end position="58"/>
    </location>
</feature>
<protein>
    <submittedName>
        <fullName evidence="10">Putative transporter</fullName>
    </submittedName>
</protein>
<keyword evidence="4" id="KW-1003">Cell membrane</keyword>
<feature type="transmembrane region" description="Helical" evidence="8">
    <location>
        <begin position="442"/>
        <end position="463"/>
    </location>
</feature>
<evidence type="ECO:0000256" key="5">
    <source>
        <dbReference type="ARBA" id="ARBA00022692"/>
    </source>
</evidence>
<dbReference type="InterPro" id="IPR050144">
    <property type="entry name" value="AAE_transporter"/>
</dbReference>
<keyword evidence="3" id="KW-0813">Transport</keyword>
<reference evidence="10 11" key="1">
    <citation type="submission" date="2019-12" db="EMBL/GenBank/DDBJ databases">
        <title>Microbes associate with the intestines of laboratory mice.</title>
        <authorList>
            <person name="Navarre W."/>
            <person name="Wong E."/>
        </authorList>
    </citation>
    <scope>NUCLEOTIDE SEQUENCE [LARGE SCALE GENOMIC DNA]</scope>
    <source>
        <strain evidence="10 11">NM82_D38</strain>
    </source>
</reference>
<dbReference type="EMBL" id="WSRP01000007">
    <property type="protein sequence ID" value="MVX56248.1"/>
    <property type="molecule type" value="Genomic_DNA"/>
</dbReference>
<proteinExistence type="inferred from homology"/>
<evidence type="ECO:0000256" key="6">
    <source>
        <dbReference type="ARBA" id="ARBA00022989"/>
    </source>
</evidence>
<sequence length="556" mass="59917">MNWLSSLLFESGSFSHGILAFSIAISLGLYLGKLKFFGLSFGATCVLFVGLIMSWLGIEVDASMLGFFRNFGLILFVFFIGLQVGPSFFATFKSSGAGLVGLMVLAVGLSLAVTVILYFLCAPAVSLPEMLGIMFGAVTSTPGLGATQEALQSLGSKIDITVGYACAYPFAILSTMAVIMGLKRFFNVDLAEEDKKWDLAQQNMNRAPIFYHVKANNKALSGITLREIRAIIGRPFICSRVLHDGTITSPTADSLIYVGDRLRIVSNAEHKTAVCAFCGEEDKEVDLATAHSPIKNERIRVTEPNMQGVQIEDLHLSRFDGVNITRVARAGVTFFPYNSLRLQLGDTLICVGPANAISRLAALVGNREKQLEKPNVIAIFAAIAFGVLLGSVPIAFPYIPVTIKLGLAGGPLIAAILLGYYGPRFHLVTYTTHSANLMLRQWGQTFFLASVGLASGKPFFEAFINGSGYLYVLLGIPITVIPLAIAGFIARTKMNMNFHSIAGFLAGCTTNTSLLGFASSLSERSIALISYSTVYPLAMFLRIISGQVLLMILWAA</sequence>
<evidence type="ECO:0000256" key="2">
    <source>
        <dbReference type="ARBA" id="ARBA00009854"/>
    </source>
</evidence>
<dbReference type="SUPFAM" id="SSF116726">
    <property type="entry name" value="TrkA C-terminal domain-like"/>
    <property type="match status" value="1"/>
</dbReference>
<dbReference type="RefSeq" id="WP_160334684.1">
    <property type="nucleotide sequence ID" value="NZ_WSRP01000007.1"/>
</dbReference>
<keyword evidence="6 8" id="KW-1133">Transmembrane helix</keyword>
<keyword evidence="7 8" id="KW-0472">Membrane</keyword>
<feature type="domain" description="RCK C-terminal" evidence="9">
    <location>
        <begin position="282"/>
        <end position="366"/>
    </location>
</feature>
<dbReference type="PROSITE" id="PS51202">
    <property type="entry name" value="RCK_C"/>
    <property type="match status" value="1"/>
</dbReference>
<dbReference type="Pfam" id="PF06826">
    <property type="entry name" value="Asp-Al_Ex"/>
    <property type="match status" value="2"/>
</dbReference>
<evidence type="ECO:0000256" key="4">
    <source>
        <dbReference type="ARBA" id="ARBA00022475"/>
    </source>
</evidence>
<keyword evidence="11" id="KW-1185">Reference proteome</keyword>
<dbReference type="PANTHER" id="PTHR30445">
    <property type="entry name" value="K(+)_H(+) ANTIPORTER SUBUNIT KHTT"/>
    <property type="match status" value="1"/>
</dbReference>
<gene>
    <name evidence="10" type="ORF">E5987_03385</name>
</gene>
<name>A0A6L6YHV5_9BURK</name>
<dbReference type="Gene3D" id="3.30.70.1450">
    <property type="entry name" value="Regulator of K+ conductance, C-terminal domain"/>
    <property type="match status" value="1"/>
</dbReference>